<dbReference type="EMBL" id="BJON01000040">
    <property type="protein sequence ID" value="GED73047.1"/>
    <property type="molecule type" value="Genomic_DNA"/>
</dbReference>
<accession>A0A0K9YNG7</accession>
<gene>
    <name evidence="2" type="ORF">ADS79_14605</name>
    <name evidence="1" type="ORF">BRE01_67490</name>
</gene>
<protein>
    <submittedName>
        <fullName evidence="2">Uncharacterized protein</fullName>
    </submittedName>
</protein>
<dbReference type="OrthoDB" id="9928082at2"/>
<dbReference type="STRING" id="54915.ADS79_14605"/>
<dbReference type="EMBL" id="LGIQ01000009">
    <property type="protein sequence ID" value="KNB70197.1"/>
    <property type="molecule type" value="Genomic_DNA"/>
</dbReference>
<keyword evidence="4" id="KW-1185">Reference proteome</keyword>
<evidence type="ECO:0000313" key="2">
    <source>
        <dbReference type="EMBL" id="KNB70197.1"/>
    </source>
</evidence>
<organism evidence="2 3">
    <name type="scientific">Brevibacillus reuszeri</name>
    <dbReference type="NCBI Taxonomy" id="54915"/>
    <lineage>
        <taxon>Bacteria</taxon>
        <taxon>Bacillati</taxon>
        <taxon>Bacillota</taxon>
        <taxon>Bacilli</taxon>
        <taxon>Bacillales</taxon>
        <taxon>Paenibacillaceae</taxon>
        <taxon>Brevibacillus</taxon>
    </lineage>
</organism>
<evidence type="ECO:0000313" key="4">
    <source>
        <dbReference type="Proteomes" id="UP000319578"/>
    </source>
</evidence>
<dbReference type="PATRIC" id="fig|54915.3.peg.1908"/>
<dbReference type="AlphaFoldDB" id="A0A0K9YNG7"/>
<sequence>MEQIKTSKTLTEIEGHVEYTSYFKGFGFHEEEGEWTTEKFINLRQLLKFLSPEKIEEVKEDLGADIVRITNIYIKGKGEDENSTDIRIGDKMDGWVKTSVSINDADSFMLRCVNEIEGTL</sequence>
<reference evidence="2" key="2">
    <citation type="submission" date="2015-07" db="EMBL/GenBank/DDBJ databases">
        <title>MeaNS - Measles Nucleotide Surveillance Program.</title>
        <authorList>
            <person name="Tran T."/>
            <person name="Druce J."/>
        </authorList>
    </citation>
    <scope>NUCLEOTIDE SEQUENCE</scope>
    <source>
        <strain evidence="2">DSM 9887</strain>
    </source>
</reference>
<dbReference type="Proteomes" id="UP000036834">
    <property type="component" value="Unassembled WGS sequence"/>
</dbReference>
<proteinExistence type="predicted"/>
<reference evidence="1 4" key="3">
    <citation type="submission" date="2019-06" db="EMBL/GenBank/DDBJ databases">
        <title>Whole genome shotgun sequence of Brevibacillus reuszeri NBRC 15719.</title>
        <authorList>
            <person name="Hosoyama A."/>
            <person name="Uohara A."/>
            <person name="Ohji S."/>
            <person name="Ichikawa N."/>
        </authorList>
    </citation>
    <scope>NUCLEOTIDE SEQUENCE [LARGE SCALE GENOMIC DNA]</scope>
    <source>
        <strain evidence="1 4">NBRC 15719</strain>
    </source>
</reference>
<comment type="caution">
    <text evidence="2">The sequence shown here is derived from an EMBL/GenBank/DDBJ whole genome shotgun (WGS) entry which is preliminary data.</text>
</comment>
<dbReference type="Proteomes" id="UP000319578">
    <property type="component" value="Unassembled WGS sequence"/>
</dbReference>
<reference evidence="3" key="1">
    <citation type="submission" date="2015-07" db="EMBL/GenBank/DDBJ databases">
        <title>Genome sequencing project for genomic taxonomy and phylogenomics of Bacillus-like bacteria.</title>
        <authorList>
            <person name="Liu B."/>
            <person name="Wang J."/>
            <person name="Zhu Y."/>
            <person name="Liu G."/>
            <person name="Chen Q."/>
            <person name="Chen Z."/>
            <person name="Lan J."/>
            <person name="Che J."/>
            <person name="Ge C."/>
            <person name="Shi H."/>
            <person name="Pan Z."/>
            <person name="Liu X."/>
        </authorList>
    </citation>
    <scope>NUCLEOTIDE SEQUENCE [LARGE SCALE GENOMIC DNA]</scope>
    <source>
        <strain evidence="3">DSM 9887</strain>
    </source>
</reference>
<dbReference type="RefSeq" id="WP_049739166.1">
    <property type="nucleotide sequence ID" value="NZ_BJON01000040.1"/>
</dbReference>
<evidence type="ECO:0000313" key="1">
    <source>
        <dbReference type="EMBL" id="GED73047.1"/>
    </source>
</evidence>
<evidence type="ECO:0000313" key="3">
    <source>
        <dbReference type="Proteomes" id="UP000036834"/>
    </source>
</evidence>
<name>A0A0K9YNG7_9BACL</name>